<dbReference type="RefSeq" id="XP_016756831.1">
    <property type="nucleotide sequence ID" value="XM_016910002.1"/>
</dbReference>
<accession>M3CA21</accession>
<keyword evidence="5" id="KW-1185">Reference proteome</keyword>
<sequence>MADRAKLQALSDDYQTLQTQLSELISARQKLEAQQQENKGVQSEFKGLKDDATIYKLVGPVLLKQDTTEAKSTVDGRLDFIEKEIKRFEDNIKTMQDKSEGKKMEASRLQTSDDQLCADDGCTRLCKSNLKCNKLLPLLERHLQL</sequence>
<dbReference type="GeneID" id="27907139"/>
<gene>
    <name evidence="4" type="ORF">SEPMUDRAFT_72812</name>
</gene>
<dbReference type="Pfam" id="PF01920">
    <property type="entry name" value="Prefoldin_2"/>
    <property type="match status" value="1"/>
</dbReference>
<dbReference type="GO" id="GO:0005737">
    <property type="term" value="C:cytoplasm"/>
    <property type="evidence" value="ECO:0007669"/>
    <property type="project" value="TreeGrafter"/>
</dbReference>
<dbReference type="GO" id="GO:0016272">
    <property type="term" value="C:prefoldin complex"/>
    <property type="evidence" value="ECO:0007669"/>
    <property type="project" value="InterPro"/>
</dbReference>
<dbReference type="FunFam" id="1.10.287.370:FF:000003">
    <property type="entry name" value="Prefoldin subunit 6"/>
    <property type="match status" value="1"/>
</dbReference>
<dbReference type="OrthoDB" id="248120at2759"/>
<comment type="similarity">
    <text evidence="1">Belongs to the prefoldin subunit beta family.</text>
</comment>
<dbReference type="SUPFAM" id="SSF46579">
    <property type="entry name" value="Prefoldin"/>
    <property type="match status" value="1"/>
</dbReference>
<feature type="coiled-coil region" evidence="3">
    <location>
        <begin position="78"/>
        <end position="105"/>
    </location>
</feature>
<evidence type="ECO:0000313" key="5">
    <source>
        <dbReference type="Proteomes" id="UP000016931"/>
    </source>
</evidence>
<dbReference type="GO" id="GO:0006457">
    <property type="term" value="P:protein folding"/>
    <property type="evidence" value="ECO:0007669"/>
    <property type="project" value="InterPro"/>
</dbReference>
<evidence type="ECO:0000256" key="1">
    <source>
        <dbReference type="ARBA" id="ARBA00008045"/>
    </source>
</evidence>
<dbReference type="GO" id="GO:0051087">
    <property type="term" value="F:protein-folding chaperone binding"/>
    <property type="evidence" value="ECO:0007669"/>
    <property type="project" value="TreeGrafter"/>
</dbReference>
<dbReference type="OMA" id="VQTEFAQ"/>
<dbReference type="STRING" id="692275.M3CA21"/>
<dbReference type="HOGENOM" id="CLU_125172_1_0_1"/>
<dbReference type="eggNOG" id="KOG3478">
    <property type="taxonomic scope" value="Eukaryota"/>
</dbReference>
<name>M3CA21_SPHMS</name>
<dbReference type="GO" id="GO:0051131">
    <property type="term" value="P:chaperone-mediated protein complex assembly"/>
    <property type="evidence" value="ECO:0007669"/>
    <property type="project" value="TreeGrafter"/>
</dbReference>
<organism evidence="4 5">
    <name type="scientific">Sphaerulina musiva (strain SO2202)</name>
    <name type="common">Poplar stem canker fungus</name>
    <name type="synonym">Septoria musiva</name>
    <dbReference type="NCBI Taxonomy" id="692275"/>
    <lineage>
        <taxon>Eukaryota</taxon>
        <taxon>Fungi</taxon>
        <taxon>Dikarya</taxon>
        <taxon>Ascomycota</taxon>
        <taxon>Pezizomycotina</taxon>
        <taxon>Dothideomycetes</taxon>
        <taxon>Dothideomycetidae</taxon>
        <taxon>Mycosphaerellales</taxon>
        <taxon>Mycosphaerellaceae</taxon>
        <taxon>Sphaerulina</taxon>
    </lineage>
</organism>
<dbReference type="InterPro" id="IPR002777">
    <property type="entry name" value="PFD_beta-like"/>
</dbReference>
<dbReference type="PANTHER" id="PTHR21431">
    <property type="entry name" value="PREFOLDIN SUBUNIT 6"/>
    <property type="match status" value="1"/>
</dbReference>
<keyword evidence="2" id="KW-0143">Chaperone</keyword>
<dbReference type="EMBL" id="KB456270">
    <property type="protein sequence ID" value="EMF08710.1"/>
    <property type="molecule type" value="Genomic_DNA"/>
</dbReference>
<dbReference type="Gene3D" id="1.10.287.370">
    <property type="match status" value="1"/>
</dbReference>
<dbReference type="GO" id="GO:0051082">
    <property type="term" value="F:unfolded protein binding"/>
    <property type="evidence" value="ECO:0007669"/>
    <property type="project" value="InterPro"/>
</dbReference>
<dbReference type="InterPro" id="IPR009053">
    <property type="entry name" value="Prefoldin"/>
</dbReference>
<dbReference type="AlphaFoldDB" id="M3CA21"/>
<feature type="coiled-coil region" evidence="3">
    <location>
        <begin position="7"/>
        <end position="51"/>
    </location>
</feature>
<dbReference type="Proteomes" id="UP000016931">
    <property type="component" value="Unassembled WGS sequence"/>
</dbReference>
<dbReference type="CDD" id="cd23161">
    <property type="entry name" value="Prefoldin_6"/>
    <property type="match status" value="1"/>
</dbReference>
<dbReference type="PANTHER" id="PTHR21431:SF0">
    <property type="entry name" value="PREFOLDIN SUBUNIT 6"/>
    <property type="match status" value="1"/>
</dbReference>
<evidence type="ECO:0000256" key="2">
    <source>
        <dbReference type="ARBA" id="ARBA00023186"/>
    </source>
</evidence>
<protein>
    <submittedName>
        <fullName evidence="4">Prefoldin subunit 6</fullName>
    </submittedName>
</protein>
<evidence type="ECO:0000256" key="3">
    <source>
        <dbReference type="SAM" id="Coils"/>
    </source>
</evidence>
<proteinExistence type="inferred from homology"/>
<reference evidence="4 5" key="1">
    <citation type="journal article" date="2012" name="PLoS Pathog.">
        <title>Diverse lifestyles and strategies of plant pathogenesis encoded in the genomes of eighteen Dothideomycetes fungi.</title>
        <authorList>
            <person name="Ohm R.A."/>
            <person name="Feau N."/>
            <person name="Henrissat B."/>
            <person name="Schoch C.L."/>
            <person name="Horwitz B.A."/>
            <person name="Barry K.W."/>
            <person name="Condon B.J."/>
            <person name="Copeland A.C."/>
            <person name="Dhillon B."/>
            <person name="Glaser F."/>
            <person name="Hesse C.N."/>
            <person name="Kosti I."/>
            <person name="LaButti K."/>
            <person name="Lindquist E.A."/>
            <person name="Lucas S."/>
            <person name="Salamov A.A."/>
            <person name="Bradshaw R.E."/>
            <person name="Ciuffetti L."/>
            <person name="Hamelin R.C."/>
            <person name="Kema G.H.J."/>
            <person name="Lawrence C."/>
            <person name="Scott J.A."/>
            <person name="Spatafora J.W."/>
            <person name="Turgeon B.G."/>
            <person name="de Wit P.J.G.M."/>
            <person name="Zhong S."/>
            <person name="Goodwin S.B."/>
            <person name="Grigoriev I.V."/>
        </authorList>
    </citation>
    <scope>NUCLEOTIDE SEQUENCE [LARGE SCALE GENOMIC DNA]</scope>
    <source>
        <strain evidence="4 5">SO2202</strain>
    </source>
</reference>
<keyword evidence="3" id="KW-0175">Coiled coil</keyword>
<evidence type="ECO:0000313" key="4">
    <source>
        <dbReference type="EMBL" id="EMF08710.1"/>
    </source>
</evidence>